<dbReference type="EMBL" id="CP099427">
    <property type="protein sequence ID" value="USW58151.1"/>
    <property type="molecule type" value="Genomic_DNA"/>
</dbReference>
<accession>A0A9Q9B860</accession>
<feature type="binding site" evidence="6">
    <location>
        <begin position="13"/>
        <end position="14"/>
    </location>
    <ligand>
        <name>FAD</name>
        <dbReference type="ChEBI" id="CHEBI:57692"/>
    </ligand>
</feature>
<reference evidence="8" key="1">
    <citation type="submission" date="2022-06" db="EMBL/GenBank/DDBJ databases">
        <title>Complete genome sequences of two strains of the flax pathogen Septoria linicola.</title>
        <authorList>
            <person name="Lapalu N."/>
            <person name="Simon A."/>
            <person name="Demenou B."/>
            <person name="Paumier D."/>
            <person name="Guillot M.-P."/>
            <person name="Gout L."/>
            <person name="Valade R."/>
        </authorList>
    </citation>
    <scope>NUCLEOTIDE SEQUENCE</scope>
    <source>
        <strain evidence="8">SE15195</strain>
    </source>
</reference>
<dbReference type="Pfam" id="PF05199">
    <property type="entry name" value="GMC_oxred_C"/>
    <property type="match status" value="1"/>
</dbReference>
<dbReference type="Gene3D" id="3.30.560.10">
    <property type="entry name" value="Glucose Oxidase, domain 3"/>
    <property type="match status" value="1"/>
</dbReference>
<dbReference type="PANTHER" id="PTHR11552:SF147">
    <property type="entry name" value="CHOLINE DEHYDROGENASE, MITOCHONDRIAL"/>
    <property type="match status" value="1"/>
</dbReference>
<dbReference type="PIRSF" id="PIRSF000137">
    <property type="entry name" value="Alcohol_oxidase"/>
    <property type="match status" value="1"/>
</dbReference>
<dbReference type="AlphaFoldDB" id="A0A9Q9B860"/>
<dbReference type="OrthoDB" id="269227at2759"/>
<evidence type="ECO:0000256" key="4">
    <source>
        <dbReference type="ARBA" id="ARBA00022827"/>
    </source>
</evidence>
<evidence type="ECO:0000313" key="8">
    <source>
        <dbReference type="EMBL" id="USW58151.1"/>
    </source>
</evidence>
<dbReference type="Proteomes" id="UP001056384">
    <property type="component" value="Chromosome 10"/>
</dbReference>
<feature type="active site" description="Proton donor" evidence="5">
    <location>
        <position position="508"/>
    </location>
</feature>
<sequence length="590" mass="64724">MADYDYIVCGGGTSGCVVAARLAEDPHVRVLVIEAGGHNKDLDNVHMVGGCGQIYGTKHDWKLVSVPQKHANDRVLELHRGKFLGGSSGVNGALCIRGAKQAFDNWNLPGWSGEEVFAAMRKSENFHGKEWFEHAPGAHGDRGPLHIEPHDFAPISHLILESMQAKGLPLDHDMFSTGENPHGCGHVPRTHYEGRRTTAADFVTNARNRSNIHLMLNTTVDRINFIRDLAGLRAVSVDVLDAGTQRKTLRADREIIISGGAYCTPPILMRSGIGPREELEGHGIDCVVDSAGVGQNLQDHLIVFSSYEVSEPGLTDDAKIYHEGGLARSYAQYKQDKTGFLAYFPFGAFAYARLDARLQDSELWQEKQAQAAPGRDPMALTDKQPHVEYWNTECYAAPGQYATHVPADGEHAFAIVTELFSPRSTGTVKIKSKDPSENPIIDCNYLANPLDVLVLAEGARLGNEIIMNSEATRKVVKGSWPASSAHHKYTTREEWIPFVKQNATTCYHAAGSAKMGAIDDKYAVLDEQLRVRGVQGLRVADCSVMPNLHGGHTQMVAYAVGERAAVFIKDTWSQANERIVRIDSVQDVKT</sequence>
<dbReference type="InterPro" id="IPR036188">
    <property type="entry name" value="FAD/NAD-bd_sf"/>
</dbReference>
<evidence type="ECO:0000256" key="3">
    <source>
        <dbReference type="ARBA" id="ARBA00022630"/>
    </source>
</evidence>
<dbReference type="PANTHER" id="PTHR11552">
    <property type="entry name" value="GLUCOSE-METHANOL-CHOLINE GMC OXIDOREDUCTASE"/>
    <property type="match status" value="1"/>
</dbReference>
<feature type="active site" description="Proton acceptor" evidence="5">
    <location>
        <position position="552"/>
    </location>
</feature>
<dbReference type="PROSITE" id="PS00624">
    <property type="entry name" value="GMC_OXRED_2"/>
    <property type="match status" value="1"/>
</dbReference>
<dbReference type="InterPro" id="IPR012132">
    <property type="entry name" value="GMC_OxRdtase"/>
</dbReference>
<keyword evidence="9" id="KW-1185">Reference proteome</keyword>
<proteinExistence type="inferred from homology"/>
<protein>
    <submittedName>
        <fullName evidence="8">Glucose-methanol-choline oxidoreductase, FAD/NAD(P)-binding domain superfamily</fullName>
    </submittedName>
</protein>
<evidence type="ECO:0000256" key="2">
    <source>
        <dbReference type="ARBA" id="ARBA00010790"/>
    </source>
</evidence>
<feature type="binding site" evidence="6">
    <location>
        <position position="220"/>
    </location>
    <ligand>
        <name>FAD</name>
        <dbReference type="ChEBI" id="CHEBI:57692"/>
    </ligand>
</feature>
<comment type="cofactor">
    <cofactor evidence="1 6">
        <name>FAD</name>
        <dbReference type="ChEBI" id="CHEBI:57692"/>
    </cofactor>
</comment>
<keyword evidence="3" id="KW-0285">Flavoprotein</keyword>
<evidence type="ECO:0000256" key="1">
    <source>
        <dbReference type="ARBA" id="ARBA00001974"/>
    </source>
</evidence>
<feature type="domain" description="Glucose-methanol-choline oxidoreductase N-terminal" evidence="7">
    <location>
        <begin position="260"/>
        <end position="274"/>
    </location>
</feature>
<dbReference type="Gene3D" id="3.50.50.60">
    <property type="entry name" value="FAD/NAD(P)-binding domain"/>
    <property type="match status" value="1"/>
</dbReference>
<dbReference type="Pfam" id="PF00732">
    <property type="entry name" value="GMC_oxred_N"/>
    <property type="match status" value="1"/>
</dbReference>
<evidence type="ECO:0000256" key="5">
    <source>
        <dbReference type="PIRSR" id="PIRSR000137-1"/>
    </source>
</evidence>
<dbReference type="SUPFAM" id="SSF54373">
    <property type="entry name" value="FAD-linked reductases, C-terminal domain"/>
    <property type="match status" value="1"/>
</dbReference>
<name>A0A9Q9B860_9PEZI</name>
<dbReference type="InterPro" id="IPR000172">
    <property type="entry name" value="GMC_OxRdtase_N"/>
</dbReference>
<evidence type="ECO:0000256" key="6">
    <source>
        <dbReference type="PIRSR" id="PIRSR000137-2"/>
    </source>
</evidence>
<dbReference type="InterPro" id="IPR007867">
    <property type="entry name" value="GMC_OxRtase_C"/>
</dbReference>
<comment type="similarity">
    <text evidence="2">Belongs to the GMC oxidoreductase family.</text>
</comment>
<dbReference type="GO" id="GO:0050660">
    <property type="term" value="F:flavin adenine dinucleotide binding"/>
    <property type="evidence" value="ECO:0007669"/>
    <property type="project" value="InterPro"/>
</dbReference>
<evidence type="ECO:0000313" key="9">
    <source>
        <dbReference type="Proteomes" id="UP001056384"/>
    </source>
</evidence>
<keyword evidence="4 6" id="KW-0274">FAD</keyword>
<evidence type="ECO:0000259" key="7">
    <source>
        <dbReference type="PROSITE" id="PS00624"/>
    </source>
</evidence>
<dbReference type="GO" id="GO:0016614">
    <property type="term" value="F:oxidoreductase activity, acting on CH-OH group of donors"/>
    <property type="evidence" value="ECO:0007669"/>
    <property type="project" value="InterPro"/>
</dbReference>
<dbReference type="SUPFAM" id="SSF51905">
    <property type="entry name" value="FAD/NAD(P)-binding domain"/>
    <property type="match status" value="1"/>
</dbReference>
<organism evidence="8 9">
    <name type="scientific">Septoria linicola</name>
    <dbReference type="NCBI Taxonomy" id="215465"/>
    <lineage>
        <taxon>Eukaryota</taxon>
        <taxon>Fungi</taxon>
        <taxon>Dikarya</taxon>
        <taxon>Ascomycota</taxon>
        <taxon>Pezizomycotina</taxon>
        <taxon>Dothideomycetes</taxon>
        <taxon>Dothideomycetidae</taxon>
        <taxon>Mycosphaerellales</taxon>
        <taxon>Mycosphaerellaceae</taxon>
        <taxon>Septoria</taxon>
    </lineage>
</organism>
<gene>
    <name evidence="8" type="ORF">Slin15195_G114700</name>
</gene>